<comment type="caution">
    <text evidence="2">The sequence shown here is derived from an EMBL/GenBank/DDBJ whole genome shotgun (WGS) entry which is preliminary data.</text>
</comment>
<dbReference type="EMBL" id="BAABJQ010000001">
    <property type="protein sequence ID" value="GAA5177095.1"/>
    <property type="molecule type" value="Genomic_DNA"/>
</dbReference>
<sequence>MSHPTQPPTPRWRRPWTVTVAIGALLGTAAVLLAQAAAVLYDLVNYGKLVDLAGELTHASAADIGTEKSQSDTSDATTLLVVLIGVLVLLLAAAGVRRASNRARLLTLLTSGLLLVGCGATLAVDNLFAPPTSVLQHEAIRLQDASYPGWVNLAELAGLLIYPLLLGAFVLLLLPASNRYFRSPQPIYLVPAD</sequence>
<gene>
    <name evidence="2" type="ORF">GCM10023322_00900</name>
</gene>
<protein>
    <recommendedName>
        <fullName evidence="4">DUF2567 domain-containing protein</fullName>
    </recommendedName>
</protein>
<keyword evidence="1" id="KW-0812">Transmembrane</keyword>
<evidence type="ECO:0000256" key="1">
    <source>
        <dbReference type="SAM" id="Phobius"/>
    </source>
</evidence>
<organism evidence="2 3">
    <name type="scientific">Rugosimonospora acidiphila</name>
    <dbReference type="NCBI Taxonomy" id="556531"/>
    <lineage>
        <taxon>Bacteria</taxon>
        <taxon>Bacillati</taxon>
        <taxon>Actinomycetota</taxon>
        <taxon>Actinomycetes</taxon>
        <taxon>Micromonosporales</taxon>
        <taxon>Micromonosporaceae</taxon>
        <taxon>Rugosimonospora</taxon>
    </lineage>
</organism>
<evidence type="ECO:0000313" key="3">
    <source>
        <dbReference type="Proteomes" id="UP001501570"/>
    </source>
</evidence>
<keyword evidence="1" id="KW-0472">Membrane</keyword>
<name>A0ABP9RHI8_9ACTN</name>
<feature type="transmembrane region" description="Helical" evidence="1">
    <location>
        <begin position="108"/>
        <end position="129"/>
    </location>
</feature>
<proteinExistence type="predicted"/>
<keyword evidence="1" id="KW-1133">Transmembrane helix</keyword>
<keyword evidence="3" id="KW-1185">Reference proteome</keyword>
<evidence type="ECO:0008006" key="4">
    <source>
        <dbReference type="Google" id="ProtNLM"/>
    </source>
</evidence>
<feature type="transmembrane region" description="Helical" evidence="1">
    <location>
        <begin position="76"/>
        <end position="96"/>
    </location>
</feature>
<feature type="transmembrane region" description="Helical" evidence="1">
    <location>
        <begin position="149"/>
        <end position="174"/>
    </location>
</feature>
<dbReference type="Proteomes" id="UP001501570">
    <property type="component" value="Unassembled WGS sequence"/>
</dbReference>
<evidence type="ECO:0000313" key="2">
    <source>
        <dbReference type="EMBL" id="GAA5177095.1"/>
    </source>
</evidence>
<dbReference type="RefSeq" id="WP_345625028.1">
    <property type="nucleotide sequence ID" value="NZ_BAABJQ010000001.1"/>
</dbReference>
<reference evidence="3" key="1">
    <citation type="journal article" date="2019" name="Int. J. Syst. Evol. Microbiol.">
        <title>The Global Catalogue of Microorganisms (GCM) 10K type strain sequencing project: providing services to taxonomists for standard genome sequencing and annotation.</title>
        <authorList>
            <consortium name="The Broad Institute Genomics Platform"/>
            <consortium name="The Broad Institute Genome Sequencing Center for Infectious Disease"/>
            <person name="Wu L."/>
            <person name="Ma J."/>
        </authorList>
    </citation>
    <scope>NUCLEOTIDE SEQUENCE [LARGE SCALE GENOMIC DNA]</scope>
    <source>
        <strain evidence="3">JCM 18304</strain>
    </source>
</reference>
<accession>A0ABP9RHI8</accession>